<feature type="domain" description="HTH cro/C1-type" evidence="1">
    <location>
        <begin position="12"/>
        <end position="51"/>
    </location>
</feature>
<dbReference type="InterPro" id="IPR010982">
    <property type="entry name" value="Lambda_DNA-bd_dom_sf"/>
</dbReference>
<name>A0ABX7YJY2_9STRE</name>
<keyword evidence="3" id="KW-1185">Reference proteome</keyword>
<dbReference type="Pfam" id="PF18106">
    <property type="entry name" value="Rol_Rep_N"/>
    <property type="match status" value="1"/>
</dbReference>
<dbReference type="RefSeq" id="WP_212569732.1">
    <property type="nucleotide sequence ID" value="NZ_CP073084.1"/>
</dbReference>
<protein>
    <submittedName>
        <fullName evidence="2">XRE family transcriptional regulator</fullName>
    </submittedName>
</protein>
<dbReference type="Pfam" id="PF01381">
    <property type="entry name" value="HTH_3"/>
    <property type="match status" value="1"/>
</dbReference>
<evidence type="ECO:0000313" key="2">
    <source>
        <dbReference type="EMBL" id="QUE53559.1"/>
    </source>
</evidence>
<dbReference type="InterPro" id="IPR000629">
    <property type="entry name" value="RNA-helicase_DEAD-box_CS"/>
</dbReference>
<dbReference type="SUPFAM" id="SSF47413">
    <property type="entry name" value="lambda repressor-like DNA-binding domains"/>
    <property type="match status" value="1"/>
</dbReference>
<evidence type="ECO:0000313" key="3">
    <source>
        <dbReference type="Proteomes" id="UP000677616"/>
    </source>
</evidence>
<dbReference type="InterPro" id="IPR003491">
    <property type="entry name" value="REP-like_C"/>
</dbReference>
<dbReference type="Proteomes" id="UP000677616">
    <property type="component" value="Chromosome"/>
</dbReference>
<dbReference type="InterPro" id="IPR001387">
    <property type="entry name" value="Cro/C1-type_HTH"/>
</dbReference>
<dbReference type="EMBL" id="CP073084">
    <property type="protein sequence ID" value="QUE53559.1"/>
    <property type="molecule type" value="Genomic_DNA"/>
</dbReference>
<proteinExistence type="predicted"/>
<dbReference type="PROSITE" id="PS50943">
    <property type="entry name" value="HTH_CROC1"/>
    <property type="match status" value="1"/>
</dbReference>
<dbReference type="CDD" id="cd00093">
    <property type="entry name" value="HTH_XRE"/>
    <property type="match status" value="1"/>
</dbReference>
<evidence type="ECO:0000259" key="1">
    <source>
        <dbReference type="PROSITE" id="PS50943"/>
    </source>
</evidence>
<dbReference type="InterPro" id="IPR040819">
    <property type="entry name" value="Rol_Rep_N"/>
</dbReference>
<gene>
    <name evidence="2" type="ORF">INT76_06755</name>
</gene>
<accession>A0ABX7YJY2</accession>
<organism evidence="2 3">
    <name type="scientific">Streptococcus oriscaviae</name>
    <dbReference type="NCBI Taxonomy" id="2781599"/>
    <lineage>
        <taxon>Bacteria</taxon>
        <taxon>Bacillati</taxon>
        <taxon>Bacillota</taxon>
        <taxon>Bacilli</taxon>
        <taxon>Lactobacillales</taxon>
        <taxon>Streptococcaceae</taxon>
        <taxon>Streptococcus</taxon>
    </lineage>
</organism>
<dbReference type="PROSITE" id="PS00039">
    <property type="entry name" value="DEAD_ATP_HELICASE"/>
    <property type="match status" value="1"/>
</dbReference>
<sequence length="424" mass="49606">MSIGKFIGGKHLIALRKSTKTSQKQFSELTGIAVDSIRSWEQGRRMLTVEKYREIKSLLGYVSNSQGNLRVMIDYLRITFKHVRDLDFFCRKFLCCRLDEFVSEETKMMMYTHLWRRGDIWIFDFGDKSKTENYQITLQLSGAGCRQMELIFEREGLTWSDFLQKLYFERDDMKVTRLDVAMDEMYRGFENESEHFLLSDMIARVYQGQVVFDKLKTWNHIGGGQLLFHKVNEMDLTDDGGQGISLYFGSRQSNLYFNFYEKRYEIARKEKMTLSESLEVFGIWNRYELRFSQEKAHKAVEEYVCGIDLAEIAKGIINKEIQVYDGTNPYGAFLPDKKWQSLFGGVEPLKLSVSPEAYSIERTVKWLMFQVADSLALIDEADKIMNTQYLEMILESGEISERGQKILDLLGSGTRKDIEEYLRE</sequence>
<dbReference type="Gene3D" id="1.10.260.40">
    <property type="entry name" value="lambda repressor-like DNA-binding domains"/>
    <property type="match status" value="1"/>
</dbReference>
<dbReference type="Pfam" id="PF02486">
    <property type="entry name" value="Rep_trans"/>
    <property type="match status" value="1"/>
</dbReference>
<reference evidence="2 3" key="1">
    <citation type="submission" date="2021-04" db="EMBL/GenBank/DDBJ databases">
        <title>Complete genome sequence of a novel Streptococcus species.</title>
        <authorList>
            <person name="Teng J.L.L."/>
        </authorList>
    </citation>
    <scope>NUCLEOTIDE SEQUENCE [LARGE SCALE GENOMIC DNA]</scope>
    <source>
        <strain evidence="2 3">HKU75</strain>
    </source>
</reference>